<evidence type="ECO:0000313" key="1">
    <source>
        <dbReference type="EMBL" id="KAI8027172.1"/>
    </source>
</evidence>
<gene>
    <name evidence="1" type="ORF">LOK49_LG02G02223</name>
</gene>
<dbReference type="EMBL" id="CM045760">
    <property type="protein sequence ID" value="KAI8027172.1"/>
    <property type="molecule type" value="Genomic_DNA"/>
</dbReference>
<dbReference type="Proteomes" id="UP001060215">
    <property type="component" value="Chromosome 3"/>
</dbReference>
<comment type="caution">
    <text evidence="1">The sequence shown here is derived from an EMBL/GenBank/DDBJ whole genome shotgun (WGS) entry which is preliminary data.</text>
</comment>
<reference evidence="1 2" key="1">
    <citation type="journal article" date="2022" name="Plant J.">
        <title>Chromosome-level genome of Camellia lanceoleosa provides a valuable resource for understanding genome evolution and self-incompatibility.</title>
        <authorList>
            <person name="Gong W."/>
            <person name="Xiao S."/>
            <person name="Wang L."/>
            <person name="Liao Z."/>
            <person name="Chang Y."/>
            <person name="Mo W."/>
            <person name="Hu G."/>
            <person name="Li W."/>
            <person name="Zhao G."/>
            <person name="Zhu H."/>
            <person name="Hu X."/>
            <person name="Ji K."/>
            <person name="Xiang X."/>
            <person name="Song Q."/>
            <person name="Yuan D."/>
            <person name="Jin S."/>
            <person name="Zhang L."/>
        </authorList>
    </citation>
    <scope>NUCLEOTIDE SEQUENCE [LARGE SCALE GENOMIC DNA]</scope>
    <source>
        <strain evidence="1">SQ_2022a</strain>
    </source>
</reference>
<protein>
    <submittedName>
        <fullName evidence="1">Uncharacterized protein</fullName>
    </submittedName>
</protein>
<evidence type="ECO:0000313" key="2">
    <source>
        <dbReference type="Proteomes" id="UP001060215"/>
    </source>
</evidence>
<keyword evidence="2" id="KW-1185">Reference proteome</keyword>
<name>A0ACC0IP86_9ERIC</name>
<accession>A0ACC0IP86</accession>
<organism evidence="1 2">
    <name type="scientific">Camellia lanceoleosa</name>
    <dbReference type="NCBI Taxonomy" id="1840588"/>
    <lineage>
        <taxon>Eukaryota</taxon>
        <taxon>Viridiplantae</taxon>
        <taxon>Streptophyta</taxon>
        <taxon>Embryophyta</taxon>
        <taxon>Tracheophyta</taxon>
        <taxon>Spermatophyta</taxon>
        <taxon>Magnoliopsida</taxon>
        <taxon>eudicotyledons</taxon>
        <taxon>Gunneridae</taxon>
        <taxon>Pentapetalae</taxon>
        <taxon>asterids</taxon>
        <taxon>Ericales</taxon>
        <taxon>Theaceae</taxon>
        <taxon>Camellia</taxon>
    </lineage>
</organism>
<proteinExistence type="predicted"/>
<sequence>MLQRQRLSLSLFDSLFRLQLLSLNETGGNVVRNLVWVSEPVANRLNAWMSEGECLTSWREKDYANIYSTCCTKFTCLLENPSFTLREAFMFNHLKRKEIACYQVVCRLAEDIHGGSEEVGCLIRNSYSIHEFVTILEHIRGCISLMLFCNTAVSAVLWICSVLWRICSVVLLGLRPLLCCCMVYDVLVSAVLQHCCIGCSVDLFCSLEDMGAVPAVWLV</sequence>